<name>A0A8H7A5P6_PLEOS</name>
<feature type="domain" description="T-SNARE coiled-coil homology" evidence="8">
    <location>
        <begin position="204"/>
        <end position="266"/>
    </location>
</feature>
<dbReference type="SMART" id="SM00503">
    <property type="entry name" value="SynN"/>
    <property type="match status" value="1"/>
</dbReference>
<comment type="similarity">
    <text evidence="2">Belongs to the syntaxin family.</text>
</comment>
<dbReference type="InterPro" id="IPR010989">
    <property type="entry name" value="SNARE"/>
</dbReference>
<dbReference type="GO" id="GO:0005484">
    <property type="term" value="F:SNAP receptor activity"/>
    <property type="evidence" value="ECO:0007669"/>
    <property type="project" value="TreeGrafter"/>
</dbReference>
<sequence>MDRLAAARAQRRQHDGASEPPHELSGYQNGQYTNGTTNDDTTGFLNEIVDIQDSIDRLQTNVNRIAGLHTRSMDAVGDVSPKDAAELEDLTTETRALANTIKDRIKGLESKPLTGRDAQIRRNRTGLIRKNFLEALQRYQQVEQQSRAKARERVERQFKIGMSNPNATQEEVAAVVNNSSGQGDQIFANALTSSTRYGDSRVAYREVQERHQEILHMEQTLAELAQLFNDMAVLVEQQDATIVDIETTAGKVEADAKAGDEQVAIAVKHARSARRKRWICFFIFLFVIVVLGLALGLKFGLDNNNNNNRNPQ</sequence>
<evidence type="ECO:0000313" key="10">
    <source>
        <dbReference type="Proteomes" id="UP000623687"/>
    </source>
</evidence>
<dbReference type="AlphaFoldDB" id="A0A8H7A5P6"/>
<dbReference type="PANTHER" id="PTHR19957">
    <property type="entry name" value="SYNTAXIN"/>
    <property type="match status" value="1"/>
</dbReference>
<keyword evidence="4 7" id="KW-1133">Transmembrane helix</keyword>
<dbReference type="Proteomes" id="UP000623687">
    <property type="component" value="Unassembled WGS sequence"/>
</dbReference>
<dbReference type="GO" id="GO:0005886">
    <property type="term" value="C:plasma membrane"/>
    <property type="evidence" value="ECO:0007669"/>
    <property type="project" value="TreeGrafter"/>
</dbReference>
<dbReference type="SUPFAM" id="SSF47661">
    <property type="entry name" value="t-snare proteins"/>
    <property type="match status" value="1"/>
</dbReference>
<organism evidence="9 10">
    <name type="scientific">Pleurotus ostreatus</name>
    <name type="common">Oyster mushroom</name>
    <name type="synonym">White-rot fungus</name>
    <dbReference type="NCBI Taxonomy" id="5322"/>
    <lineage>
        <taxon>Eukaryota</taxon>
        <taxon>Fungi</taxon>
        <taxon>Dikarya</taxon>
        <taxon>Basidiomycota</taxon>
        <taxon>Agaricomycotina</taxon>
        <taxon>Agaricomycetes</taxon>
        <taxon>Agaricomycetidae</taxon>
        <taxon>Agaricales</taxon>
        <taxon>Pleurotineae</taxon>
        <taxon>Pleurotaceae</taxon>
        <taxon>Pleurotus</taxon>
    </lineage>
</organism>
<protein>
    <submittedName>
        <fullName evidence="9">Plasma membrane t-SNARE, secretory vesicle fusion</fullName>
    </submittedName>
</protein>
<accession>A0A8H7A5P6</accession>
<dbReference type="GO" id="GO:0006886">
    <property type="term" value="P:intracellular protein transport"/>
    <property type="evidence" value="ECO:0007669"/>
    <property type="project" value="TreeGrafter"/>
</dbReference>
<dbReference type="SMART" id="SM00397">
    <property type="entry name" value="t_SNARE"/>
    <property type="match status" value="1"/>
</dbReference>
<gene>
    <name evidence="9" type="primary">SSO2_2</name>
    <name evidence="9" type="ORF">PC9H_000771</name>
</gene>
<dbReference type="GO" id="GO:0012505">
    <property type="term" value="C:endomembrane system"/>
    <property type="evidence" value="ECO:0007669"/>
    <property type="project" value="TreeGrafter"/>
</dbReference>
<dbReference type="CDD" id="cd15849">
    <property type="entry name" value="SNARE_Sso1"/>
    <property type="match status" value="1"/>
</dbReference>
<dbReference type="GeneID" id="59370612"/>
<evidence type="ECO:0000256" key="6">
    <source>
        <dbReference type="SAM" id="MobiDB-lite"/>
    </source>
</evidence>
<evidence type="ECO:0000256" key="2">
    <source>
        <dbReference type="ARBA" id="ARBA00009063"/>
    </source>
</evidence>
<dbReference type="OrthoDB" id="10255013at2759"/>
<dbReference type="EMBL" id="JACETU010000001">
    <property type="protein sequence ID" value="KAF7440426.1"/>
    <property type="molecule type" value="Genomic_DNA"/>
</dbReference>
<evidence type="ECO:0000256" key="4">
    <source>
        <dbReference type="ARBA" id="ARBA00022989"/>
    </source>
</evidence>
<dbReference type="GO" id="GO:0006906">
    <property type="term" value="P:vesicle fusion"/>
    <property type="evidence" value="ECO:0007669"/>
    <property type="project" value="TreeGrafter"/>
</dbReference>
<dbReference type="InterPro" id="IPR006011">
    <property type="entry name" value="Syntaxin_N"/>
</dbReference>
<dbReference type="GO" id="GO:0031201">
    <property type="term" value="C:SNARE complex"/>
    <property type="evidence" value="ECO:0007669"/>
    <property type="project" value="TreeGrafter"/>
</dbReference>
<evidence type="ECO:0000256" key="5">
    <source>
        <dbReference type="ARBA" id="ARBA00023136"/>
    </source>
</evidence>
<evidence type="ECO:0000256" key="3">
    <source>
        <dbReference type="ARBA" id="ARBA00022692"/>
    </source>
</evidence>
<comment type="caution">
    <text evidence="9">The sequence shown here is derived from an EMBL/GenBank/DDBJ whole genome shotgun (WGS) entry which is preliminary data.</text>
</comment>
<dbReference type="RefSeq" id="XP_036636270.1">
    <property type="nucleotide sequence ID" value="XM_036770425.1"/>
</dbReference>
<dbReference type="InterPro" id="IPR000727">
    <property type="entry name" value="T_SNARE_dom"/>
</dbReference>
<feature type="transmembrane region" description="Helical" evidence="7">
    <location>
        <begin position="278"/>
        <end position="301"/>
    </location>
</feature>
<dbReference type="Pfam" id="PF05739">
    <property type="entry name" value="SNARE"/>
    <property type="match status" value="1"/>
</dbReference>
<dbReference type="Pfam" id="PF00804">
    <property type="entry name" value="Syntaxin"/>
    <property type="match status" value="1"/>
</dbReference>
<dbReference type="PROSITE" id="PS50192">
    <property type="entry name" value="T_SNARE"/>
    <property type="match status" value="1"/>
</dbReference>
<keyword evidence="3 7" id="KW-0812">Transmembrane</keyword>
<dbReference type="GO" id="GO:0000149">
    <property type="term" value="F:SNARE binding"/>
    <property type="evidence" value="ECO:0007669"/>
    <property type="project" value="TreeGrafter"/>
</dbReference>
<evidence type="ECO:0000259" key="8">
    <source>
        <dbReference type="PROSITE" id="PS50192"/>
    </source>
</evidence>
<reference evidence="9" key="1">
    <citation type="submission" date="2019-07" db="EMBL/GenBank/DDBJ databases">
        <authorList>
            <person name="Palmer J.M."/>
        </authorList>
    </citation>
    <scope>NUCLEOTIDE SEQUENCE</scope>
    <source>
        <strain evidence="9">PC9</strain>
    </source>
</reference>
<evidence type="ECO:0000256" key="1">
    <source>
        <dbReference type="ARBA" id="ARBA00004211"/>
    </source>
</evidence>
<dbReference type="GO" id="GO:0048278">
    <property type="term" value="P:vesicle docking"/>
    <property type="evidence" value="ECO:0007669"/>
    <property type="project" value="TreeGrafter"/>
</dbReference>
<dbReference type="GO" id="GO:0006887">
    <property type="term" value="P:exocytosis"/>
    <property type="evidence" value="ECO:0007669"/>
    <property type="project" value="TreeGrafter"/>
</dbReference>
<dbReference type="PANTHER" id="PTHR19957:SF307">
    <property type="entry name" value="PROTEIN SSO1-RELATED"/>
    <property type="match status" value="1"/>
</dbReference>
<proteinExistence type="inferred from homology"/>
<evidence type="ECO:0000313" key="9">
    <source>
        <dbReference type="EMBL" id="KAF7440426.1"/>
    </source>
</evidence>
<feature type="compositionally biased region" description="Basic and acidic residues" evidence="6">
    <location>
        <begin position="12"/>
        <end position="22"/>
    </location>
</feature>
<dbReference type="VEuPathDB" id="FungiDB:PC9H_000771"/>
<feature type="region of interest" description="Disordered" evidence="6">
    <location>
        <begin position="1"/>
        <end position="39"/>
    </location>
</feature>
<comment type="subcellular location">
    <subcellularLocation>
        <location evidence="1">Membrane</location>
        <topology evidence="1">Single-pass type IV membrane protein</topology>
    </subcellularLocation>
</comment>
<evidence type="ECO:0000256" key="7">
    <source>
        <dbReference type="SAM" id="Phobius"/>
    </source>
</evidence>
<keyword evidence="5 7" id="KW-0472">Membrane</keyword>
<dbReference type="InterPro" id="IPR045242">
    <property type="entry name" value="Syntaxin"/>
</dbReference>
<feature type="compositionally biased region" description="Low complexity" evidence="6">
    <location>
        <begin position="26"/>
        <end position="39"/>
    </location>
</feature>
<dbReference type="Gene3D" id="1.20.58.70">
    <property type="match status" value="1"/>
</dbReference>
<keyword evidence="10" id="KW-1185">Reference proteome</keyword>